<sequence>MPCVRHQRSENTLLHRLRMGVFELSTVDESVISDLVDSATVTTRTRTGVTSPGMEGYFGNESHDRSVAEMYRRPRKYLTILHPSLFLRSPNDSIYHLWFRDLIGVLSPSSSLLSALLRIYQYNFAYLELSHPFTHSSSHRTDRYDIYALKSNSNRPEIQQPLLTASVY</sequence>
<protein>
    <submittedName>
        <fullName evidence="1">Uncharacterized protein</fullName>
    </submittedName>
</protein>
<organism evidence="1 2">
    <name type="scientific">Armillaria gallica</name>
    <name type="common">Bulbous honey fungus</name>
    <name type="synonym">Armillaria bulbosa</name>
    <dbReference type="NCBI Taxonomy" id="47427"/>
    <lineage>
        <taxon>Eukaryota</taxon>
        <taxon>Fungi</taxon>
        <taxon>Dikarya</taxon>
        <taxon>Basidiomycota</taxon>
        <taxon>Agaricomycotina</taxon>
        <taxon>Agaricomycetes</taxon>
        <taxon>Agaricomycetidae</taxon>
        <taxon>Agaricales</taxon>
        <taxon>Marasmiineae</taxon>
        <taxon>Physalacriaceae</taxon>
        <taxon>Armillaria</taxon>
    </lineage>
</organism>
<keyword evidence="2" id="KW-1185">Reference proteome</keyword>
<dbReference type="EMBL" id="KZ293647">
    <property type="protein sequence ID" value="PBK98865.1"/>
    <property type="molecule type" value="Genomic_DNA"/>
</dbReference>
<dbReference type="Proteomes" id="UP000217790">
    <property type="component" value="Unassembled WGS sequence"/>
</dbReference>
<evidence type="ECO:0000313" key="1">
    <source>
        <dbReference type="EMBL" id="PBK98865.1"/>
    </source>
</evidence>
<evidence type="ECO:0000313" key="2">
    <source>
        <dbReference type="Proteomes" id="UP000217790"/>
    </source>
</evidence>
<gene>
    <name evidence="1" type="ORF">ARMGADRAFT_481938</name>
</gene>
<reference evidence="2" key="1">
    <citation type="journal article" date="2017" name="Nat. Ecol. Evol.">
        <title>Genome expansion and lineage-specific genetic innovations in the forest pathogenic fungi Armillaria.</title>
        <authorList>
            <person name="Sipos G."/>
            <person name="Prasanna A.N."/>
            <person name="Walter M.C."/>
            <person name="O'Connor E."/>
            <person name="Balint B."/>
            <person name="Krizsan K."/>
            <person name="Kiss B."/>
            <person name="Hess J."/>
            <person name="Varga T."/>
            <person name="Slot J."/>
            <person name="Riley R."/>
            <person name="Boka B."/>
            <person name="Rigling D."/>
            <person name="Barry K."/>
            <person name="Lee J."/>
            <person name="Mihaltcheva S."/>
            <person name="LaButti K."/>
            <person name="Lipzen A."/>
            <person name="Waldron R."/>
            <person name="Moloney N.M."/>
            <person name="Sperisen C."/>
            <person name="Kredics L."/>
            <person name="Vagvoelgyi C."/>
            <person name="Patrignani A."/>
            <person name="Fitzpatrick D."/>
            <person name="Nagy I."/>
            <person name="Doyle S."/>
            <person name="Anderson J.B."/>
            <person name="Grigoriev I.V."/>
            <person name="Gueldener U."/>
            <person name="Muensterkoetter M."/>
            <person name="Nagy L.G."/>
        </authorList>
    </citation>
    <scope>NUCLEOTIDE SEQUENCE [LARGE SCALE GENOMIC DNA]</scope>
    <source>
        <strain evidence="2">Ar21-2</strain>
    </source>
</reference>
<dbReference type="InParanoid" id="A0A2H3DUH2"/>
<dbReference type="AlphaFoldDB" id="A0A2H3DUH2"/>
<proteinExistence type="predicted"/>
<name>A0A2H3DUH2_ARMGA</name>
<accession>A0A2H3DUH2</accession>